<dbReference type="InterPro" id="IPR033897">
    <property type="entry name" value="SRF-like_MADS-box"/>
</dbReference>
<dbReference type="CDD" id="cd00266">
    <property type="entry name" value="MADS_SRF_like"/>
    <property type="match status" value="1"/>
</dbReference>
<dbReference type="EMBL" id="MJEQ01037188">
    <property type="protein sequence ID" value="OIT01880.1"/>
    <property type="molecule type" value="Genomic_DNA"/>
</dbReference>
<keyword evidence="5" id="KW-0539">Nucleus</keyword>
<keyword evidence="4" id="KW-0804">Transcription</keyword>
<evidence type="ECO:0000256" key="2">
    <source>
        <dbReference type="ARBA" id="ARBA00023015"/>
    </source>
</evidence>
<comment type="caution">
    <text evidence="8">The sequence shown here is derived from an EMBL/GenBank/DDBJ whole genome shotgun (WGS) entry which is preliminary data.</text>
</comment>
<dbReference type="PROSITE" id="PS50066">
    <property type="entry name" value="MADS_BOX_2"/>
    <property type="match status" value="1"/>
</dbReference>
<sequence length="241" mass="27342">MARKKLRHTRICSESVRNSILKKRAASLFKKAEEFSILCDVEVAIIIFSEGEIQPIAYPSIGQAKEILMRYLSFSEAERFKKLVKHETYLLEKVNEQEEKISKVEKMNEGKEMDVLFNQLVEGKNINELDARQLKGLLKLSAAKMAKLNERKKQVIQPSESPYRPSDFEPVSENVANQISDLQDFAPATNLMEDLINDPWFVENMAANQNEFGTDEFGTEPAPEEGNDNNAGDDGNPDDLN</sequence>
<dbReference type="SMART" id="SM00432">
    <property type="entry name" value="MADS"/>
    <property type="match status" value="1"/>
</dbReference>
<evidence type="ECO:0000256" key="1">
    <source>
        <dbReference type="ARBA" id="ARBA00004123"/>
    </source>
</evidence>
<proteinExistence type="predicted"/>
<dbReference type="PANTHER" id="PTHR11945:SF695">
    <property type="entry name" value="AGAMOUS-LIKE MADS-BOX PROTEIN AGL90"/>
    <property type="match status" value="1"/>
</dbReference>
<keyword evidence="9" id="KW-1185">Reference proteome</keyword>
<dbReference type="Gramene" id="OIT01880">
    <property type="protein sequence ID" value="OIT01880"/>
    <property type="gene ID" value="A4A49_14178"/>
</dbReference>
<dbReference type="GeneID" id="109228210"/>
<evidence type="ECO:0000256" key="4">
    <source>
        <dbReference type="ARBA" id="ARBA00023163"/>
    </source>
</evidence>
<evidence type="ECO:0000313" key="9">
    <source>
        <dbReference type="Proteomes" id="UP000187609"/>
    </source>
</evidence>
<dbReference type="GO" id="GO:0005634">
    <property type="term" value="C:nucleus"/>
    <property type="evidence" value="ECO:0007669"/>
    <property type="project" value="UniProtKB-SubCell"/>
</dbReference>
<dbReference type="SUPFAM" id="SSF55455">
    <property type="entry name" value="SRF-like"/>
    <property type="match status" value="1"/>
</dbReference>
<dbReference type="GO" id="GO:0045944">
    <property type="term" value="P:positive regulation of transcription by RNA polymerase II"/>
    <property type="evidence" value="ECO:0007669"/>
    <property type="project" value="InterPro"/>
</dbReference>
<dbReference type="PANTHER" id="PTHR11945">
    <property type="entry name" value="MADS BOX PROTEIN"/>
    <property type="match status" value="1"/>
</dbReference>
<feature type="region of interest" description="Disordered" evidence="6">
    <location>
        <begin position="206"/>
        <end position="241"/>
    </location>
</feature>
<dbReference type="KEGG" id="nau:109228210"/>
<dbReference type="AlphaFoldDB" id="A0A1J6IMU5"/>
<evidence type="ECO:0000256" key="6">
    <source>
        <dbReference type="SAM" id="MobiDB-lite"/>
    </source>
</evidence>
<reference evidence="8" key="1">
    <citation type="submission" date="2016-11" db="EMBL/GenBank/DDBJ databases">
        <title>The genome of Nicotiana attenuata.</title>
        <authorList>
            <person name="Xu S."/>
            <person name="Brockmoeller T."/>
            <person name="Gaquerel E."/>
            <person name="Navarro A."/>
            <person name="Kuhl H."/>
            <person name="Gase K."/>
            <person name="Ling Z."/>
            <person name="Zhou W."/>
            <person name="Kreitzer C."/>
            <person name="Stanke M."/>
            <person name="Tang H."/>
            <person name="Lyons E."/>
            <person name="Pandey P."/>
            <person name="Pandey S.P."/>
            <person name="Timmermann B."/>
            <person name="Baldwin I.T."/>
        </authorList>
    </citation>
    <scope>NUCLEOTIDE SEQUENCE [LARGE SCALE GENOMIC DNA]</scope>
    <source>
        <strain evidence="8">UT</strain>
    </source>
</reference>
<evidence type="ECO:0000313" key="8">
    <source>
        <dbReference type="EMBL" id="OIT01880.1"/>
    </source>
</evidence>
<dbReference type="Proteomes" id="UP000187609">
    <property type="component" value="Unassembled WGS sequence"/>
</dbReference>
<dbReference type="GO" id="GO:0000981">
    <property type="term" value="F:DNA-binding transcription factor activity, RNA polymerase II-specific"/>
    <property type="evidence" value="ECO:0007669"/>
    <property type="project" value="InterPro"/>
</dbReference>
<name>A0A1J6IMU5_NICAT</name>
<organism evidence="8 9">
    <name type="scientific">Nicotiana attenuata</name>
    <name type="common">Coyote tobacco</name>
    <dbReference type="NCBI Taxonomy" id="49451"/>
    <lineage>
        <taxon>Eukaryota</taxon>
        <taxon>Viridiplantae</taxon>
        <taxon>Streptophyta</taxon>
        <taxon>Embryophyta</taxon>
        <taxon>Tracheophyta</taxon>
        <taxon>Spermatophyta</taxon>
        <taxon>Magnoliopsida</taxon>
        <taxon>eudicotyledons</taxon>
        <taxon>Gunneridae</taxon>
        <taxon>Pentapetalae</taxon>
        <taxon>asterids</taxon>
        <taxon>lamiids</taxon>
        <taxon>Solanales</taxon>
        <taxon>Solanaceae</taxon>
        <taxon>Nicotianoideae</taxon>
        <taxon>Nicotianeae</taxon>
        <taxon>Nicotiana</taxon>
    </lineage>
</organism>
<evidence type="ECO:0000256" key="5">
    <source>
        <dbReference type="ARBA" id="ARBA00023242"/>
    </source>
</evidence>
<evidence type="ECO:0000256" key="3">
    <source>
        <dbReference type="ARBA" id="ARBA00023125"/>
    </source>
</evidence>
<feature type="domain" description="MADS-box" evidence="7">
    <location>
        <begin position="1"/>
        <end position="50"/>
    </location>
</feature>
<dbReference type="Gene3D" id="3.40.1810.10">
    <property type="entry name" value="Transcription factor, MADS-box"/>
    <property type="match status" value="1"/>
</dbReference>
<feature type="compositionally biased region" description="Acidic residues" evidence="6">
    <location>
        <begin position="213"/>
        <end position="227"/>
    </location>
</feature>
<dbReference type="InterPro" id="IPR036879">
    <property type="entry name" value="TF_MADSbox_sf"/>
</dbReference>
<dbReference type="GO" id="GO:0046983">
    <property type="term" value="F:protein dimerization activity"/>
    <property type="evidence" value="ECO:0007669"/>
    <property type="project" value="InterPro"/>
</dbReference>
<dbReference type="InterPro" id="IPR002100">
    <property type="entry name" value="TF_MADSbox"/>
</dbReference>
<gene>
    <name evidence="8" type="primary">AGL36_2</name>
    <name evidence="8" type="ORF">A4A49_14178</name>
</gene>
<dbReference type="OrthoDB" id="1163690at2759"/>
<dbReference type="OMA" id="MWIVNDA"/>
<comment type="subcellular location">
    <subcellularLocation>
        <location evidence="1">Nucleus</location>
    </subcellularLocation>
</comment>
<protein>
    <submittedName>
        <fullName evidence="8">Agamous-like mads-box protein agl36</fullName>
    </submittedName>
</protein>
<dbReference type="PRINTS" id="PR00404">
    <property type="entry name" value="MADSDOMAIN"/>
</dbReference>
<keyword evidence="2" id="KW-0805">Transcription regulation</keyword>
<dbReference type="Pfam" id="PF00319">
    <property type="entry name" value="SRF-TF"/>
    <property type="match status" value="1"/>
</dbReference>
<accession>A0A1J6IMU5</accession>
<evidence type="ECO:0000259" key="7">
    <source>
        <dbReference type="PROSITE" id="PS50066"/>
    </source>
</evidence>
<keyword evidence="3" id="KW-0238">DNA-binding</keyword>
<dbReference type="GO" id="GO:0000978">
    <property type="term" value="F:RNA polymerase II cis-regulatory region sequence-specific DNA binding"/>
    <property type="evidence" value="ECO:0007669"/>
    <property type="project" value="TreeGrafter"/>
</dbReference>